<evidence type="ECO:0000256" key="1">
    <source>
        <dbReference type="ARBA" id="ARBA00004651"/>
    </source>
</evidence>
<feature type="transmembrane region" description="Helical" evidence="6">
    <location>
        <begin position="97"/>
        <end position="118"/>
    </location>
</feature>
<keyword evidence="2" id="KW-1003">Cell membrane</keyword>
<dbReference type="Pfam" id="PF08395">
    <property type="entry name" value="7tm_7"/>
    <property type="match status" value="1"/>
</dbReference>
<keyword evidence="3 6" id="KW-0812">Transmembrane</keyword>
<organism evidence="7 8">
    <name type="scientific">Allacma fusca</name>
    <dbReference type="NCBI Taxonomy" id="39272"/>
    <lineage>
        <taxon>Eukaryota</taxon>
        <taxon>Metazoa</taxon>
        <taxon>Ecdysozoa</taxon>
        <taxon>Arthropoda</taxon>
        <taxon>Hexapoda</taxon>
        <taxon>Collembola</taxon>
        <taxon>Symphypleona</taxon>
        <taxon>Sminthuridae</taxon>
        <taxon>Allacma</taxon>
    </lineage>
</organism>
<name>A0A8J2L6F4_9HEXA</name>
<dbReference type="Proteomes" id="UP000708208">
    <property type="component" value="Unassembled WGS sequence"/>
</dbReference>
<accession>A0A8J2L6F4</accession>
<dbReference type="AlphaFoldDB" id="A0A8J2L6F4"/>
<evidence type="ECO:0000256" key="2">
    <source>
        <dbReference type="ARBA" id="ARBA00022475"/>
    </source>
</evidence>
<dbReference type="GO" id="GO:0050909">
    <property type="term" value="P:sensory perception of taste"/>
    <property type="evidence" value="ECO:0007669"/>
    <property type="project" value="InterPro"/>
</dbReference>
<comment type="subcellular location">
    <subcellularLocation>
        <location evidence="1">Cell membrane</location>
        <topology evidence="1">Multi-pass membrane protein</topology>
    </subcellularLocation>
</comment>
<dbReference type="OrthoDB" id="6478931at2759"/>
<sequence length="203" mass="22746">MRTKLLGECIDGVYVPSPLDDSKLFRNNTLTDTEGLPVVQFKEAMLAIQDIFNDFNGACKYIVFVHTATSTIALCFLIFFVYGYLGRAGGSVLFQTNLYTFAVMILFGFSVLKIWILVNVGEDLLQNSKTLQVKVACMPFNYNWLLEGEMLLHLKQIAETINFQLSACGFFKVDRGTITSVFSAVITYTIVIFQMGPNAKLVQ</sequence>
<dbReference type="EMBL" id="CAJVCH010538308">
    <property type="protein sequence ID" value="CAG7826023.1"/>
    <property type="molecule type" value="Genomic_DNA"/>
</dbReference>
<evidence type="ECO:0000256" key="3">
    <source>
        <dbReference type="ARBA" id="ARBA00022692"/>
    </source>
</evidence>
<keyword evidence="8" id="KW-1185">Reference proteome</keyword>
<dbReference type="GO" id="GO:0005886">
    <property type="term" value="C:plasma membrane"/>
    <property type="evidence" value="ECO:0007669"/>
    <property type="project" value="UniProtKB-SubCell"/>
</dbReference>
<evidence type="ECO:0000313" key="8">
    <source>
        <dbReference type="Proteomes" id="UP000708208"/>
    </source>
</evidence>
<gene>
    <name evidence="7" type="ORF">AFUS01_LOCUS36094</name>
</gene>
<feature type="transmembrane region" description="Helical" evidence="6">
    <location>
        <begin position="61"/>
        <end position="85"/>
    </location>
</feature>
<evidence type="ECO:0000313" key="7">
    <source>
        <dbReference type="EMBL" id="CAG7826023.1"/>
    </source>
</evidence>
<dbReference type="InterPro" id="IPR013604">
    <property type="entry name" value="7TM_chemorcpt"/>
</dbReference>
<proteinExistence type="predicted"/>
<protein>
    <submittedName>
        <fullName evidence="7">Uncharacterized protein</fullName>
    </submittedName>
</protein>
<evidence type="ECO:0000256" key="5">
    <source>
        <dbReference type="ARBA" id="ARBA00023136"/>
    </source>
</evidence>
<reference evidence="7" key="1">
    <citation type="submission" date="2021-06" db="EMBL/GenBank/DDBJ databases">
        <authorList>
            <person name="Hodson N. C."/>
            <person name="Mongue J. A."/>
            <person name="Jaron S. K."/>
        </authorList>
    </citation>
    <scope>NUCLEOTIDE SEQUENCE</scope>
</reference>
<evidence type="ECO:0000256" key="4">
    <source>
        <dbReference type="ARBA" id="ARBA00022989"/>
    </source>
</evidence>
<evidence type="ECO:0000256" key="6">
    <source>
        <dbReference type="SAM" id="Phobius"/>
    </source>
</evidence>
<comment type="caution">
    <text evidence="7">The sequence shown here is derived from an EMBL/GenBank/DDBJ whole genome shotgun (WGS) entry which is preliminary data.</text>
</comment>
<keyword evidence="4 6" id="KW-1133">Transmembrane helix</keyword>
<keyword evidence="5 6" id="KW-0472">Membrane</keyword>